<accession>A0A409YX14</accession>
<keyword evidence="2" id="KW-1185">Reference proteome</keyword>
<dbReference type="AlphaFoldDB" id="A0A409YX14"/>
<sequence>MKKEPEMGPPIRLWTPSTSATRFATHLSCQSKSKVWFFVVEMATPVTRLLCRPAPQTTMPTSSTYESCSPAALTCKHKSMVGSVPHHHLAATSLAPKRKPEVCFSTRFRFPCPYPLLALIFACQSKPEETVDATSVSRLPGLRRQFNDDGDDEEFKPGSILDLGIFSVDNFSPFPLCTLDCRLPM</sequence>
<comment type="caution">
    <text evidence="1">The sequence shown here is derived from an EMBL/GenBank/DDBJ whole genome shotgun (WGS) entry which is preliminary data.</text>
</comment>
<dbReference type="Proteomes" id="UP000284706">
    <property type="component" value="Unassembled WGS sequence"/>
</dbReference>
<dbReference type="InParanoid" id="A0A409YX14"/>
<reference evidence="1 2" key="1">
    <citation type="journal article" date="2018" name="Evol. Lett.">
        <title>Horizontal gene cluster transfer increased hallucinogenic mushroom diversity.</title>
        <authorList>
            <person name="Reynolds H.T."/>
            <person name="Vijayakumar V."/>
            <person name="Gluck-Thaler E."/>
            <person name="Korotkin H.B."/>
            <person name="Matheny P.B."/>
            <person name="Slot J.C."/>
        </authorList>
    </citation>
    <scope>NUCLEOTIDE SEQUENCE [LARGE SCALE GENOMIC DNA]</scope>
    <source>
        <strain evidence="1 2">SRW20</strain>
    </source>
</reference>
<protein>
    <submittedName>
        <fullName evidence="1">Uncharacterized protein</fullName>
    </submittedName>
</protein>
<organism evidence="1 2">
    <name type="scientific">Gymnopilus dilepis</name>
    <dbReference type="NCBI Taxonomy" id="231916"/>
    <lineage>
        <taxon>Eukaryota</taxon>
        <taxon>Fungi</taxon>
        <taxon>Dikarya</taxon>
        <taxon>Basidiomycota</taxon>
        <taxon>Agaricomycotina</taxon>
        <taxon>Agaricomycetes</taxon>
        <taxon>Agaricomycetidae</taxon>
        <taxon>Agaricales</taxon>
        <taxon>Agaricineae</taxon>
        <taxon>Hymenogastraceae</taxon>
        <taxon>Gymnopilus</taxon>
    </lineage>
</organism>
<proteinExistence type="predicted"/>
<name>A0A409YX14_9AGAR</name>
<dbReference type="EMBL" id="NHYE01000093">
    <property type="protein sequence ID" value="PPR07566.1"/>
    <property type="molecule type" value="Genomic_DNA"/>
</dbReference>
<gene>
    <name evidence="1" type="ORF">CVT26_002505</name>
</gene>
<evidence type="ECO:0000313" key="1">
    <source>
        <dbReference type="EMBL" id="PPR07566.1"/>
    </source>
</evidence>
<evidence type="ECO:0000313" key="2">
    <source>
        <dbReference type="Proteomes" id="UP000284706"/>
    </source>
</evidence>